<sequence length="367" mass="42565">MPSSCAQEVEILRLKERVQVLEDRESVAAKQSGDDAPIKGRSINEGEATAERVNNDSEELARVLTSIDVTTVLAEGIDVPTGSGSIPTAIDAQVARELEEQQEKEDMRMNEQITRDAEVARIHAEEELQGMIDSLDRTNETIAKYIQEYQDFASELPLEKRIELISDLMKYQENYSKIYKFQSQQRRPMTKKQKRDYYMTMIRNNLGWKVKDFKGMTFKEIEAKFAAVWKHVEDFIPLSSKEEAERLKRKGFNLEQEHVKKQKTSEEAPEIEKSTEEILEEKIKEMMQLVPVEEVYVQALQVEDFIPIGSMEEAERLKRKGLNLEQEHVKKQKTSKEAPEMEKPTKEITEEKMKELMQLVPVEDVYV</sequence>
<name>A0A6L2NDT0_TANCI</name>
<evidence type="ECO:0000313" key="2">
    <source>
        <dbReference type="EMBL" id="GEU83709.1"/>
    </source>
</evidence>
<proteinExistence type="predicted"/>
<comment type="caution">
    <text evidence="2">The sequence shown here is derived from an EMBL/GenBank/DDBJ whole genome shotgun (WGS) entry which is preliminary data.</text>
</comment>
<reference evidence="2" key="1">
    <citation type="journal article" date="2019" name="Sci. Rep.">
        <title>Draft genome of Tanacetum cinerariifolium, the natural source of mosquito coil.</title>
        <authorList>
            <person name="Yamashiro T."/>
            <person name="Shiraishi A."/>
            <person name="Satake H."/>
            <person name="Nakayama K."/>
        </authorList>
    </citation>
    <scope>NUCLEOTIDE SEQUENCE</scope>
</reference>
<evidence type="ECO:0000256" key="1">
    <source>
        <dbReference type="SAM" id="MobiDB-lite"/>
    </source>
</evidence>
<feature type="region of interest" description="Disordered" evidence="1">
    <location>
        <begin position="25"/>
        <end position="52"/>
    </location>
</feature>
<dbReference type="AlphaFoldDB" id="A0A6L2NDT0"/>
<accession>A0A6L2NDT0</accession>
<protein>
    <submittedName>
        <fullName evidence="2">Uncharacterized protein</fullName>
    </submittedName>
</protein>
<organism evidence="2">
    <name type="scientific">Tanacetum cinerariifolium</name>
    <name type="common">Dalmatian daisy</name>
    <name type="synonym">Chrysanthemum cinerariifolium</name>
    <dbReference type="NCBI Taxonomy" id="118510"/>
    <lineage>
        <taxon>Eukaryota</taxon>
        <taxon>Viridiplantae</taxon>
        <taxon>Streptophyta</taxon>
        <taxon>Embryophyta</taxon>
        <taxon>Tracheophyta</taxon>
        <taxon>Spermatophyta</taxon>
        <taxon>Magnoliopsida</taxon>
        <taxon>eudicotyledons</taxon>
        <taxon>Gunneridae</taxon>
        <taxon>Pentapetalae</taxon>
        <taxon>asterids</taxon>
        <taxon>campanulids</taxon>
        <taxon>Asterales</taxon>
        <taxon>Asteraceae</taxon>
        <taxon>Asteroideae</taxon>
        <taxon>Anthemideae</taxon>
        <taxon>Anthemidinae</taxon>
        <taxon>Tanacetum</taxon>
    </lineage>
</organism>
<feature type="region of interest" description="Disordered" evidence="1">
    <location>
        <begin position="325"/>
        <end position="346"/>
    </location>
</feature>
<gene>
    <name evidence="2" type="ORF">Tci_055687</name>
</gene>
<dbReference type="EMBL" id="BKCJ010008736">
    <property type="protein sequence ID" value="GEU83709.1"/>
    <property type="molecule type" value="Genomic_DNA"/>
</dbReference>